<dbReference type="Proteomes" id="UP001589575">
    <property type="component" value="Unassembled WGS sequence"/>
</dbReference>
<comment type="caution">
    <text evidence="2">The sequence shown here is derived from an EMBL/GenBank/DDBJ whole genome shotgun (WGS) entry which is preliminary data.</text>
</comment>
<organism evidence="2 3">
    <name type="scientific">Citricoccus parietis</name>
    <dbReference type="NCBI Taxonomy" id="592307"/>
    <lineage>
        <taxon>Bacteria</taxon>
        <taxon>Bacillati</taxon>
        <taxon>Actinomycetota</taxon>
        <taxon>Actinomycetes</taxon>
        <taxon>Micrococcales</taxon>
        <taxon>Micrococcaceae</taxon>
        <taxon>Citricoccus</taxon>
    </lineage>
</organism>
<sequence length="102" mass="10835">MVVLVDSGDVEYGRSADLDVFGGGFGEHRPVHPGWAQGNQCVQDLADAQVVLGVIVVGEGHRPQCLRPGADVRNDLAQQRRGGELGIQVGQGGGDHRSFMRC</sequence>
<gene>
    <name evidence="2" type="ORF">ACFFX0_32675</name>
</gene>
<evidence type="ECO:0000313" key="2">
    <source>
        <dbReference type="EMBL" id="MFB9075666.1"/>
    </source>
</evidence>
<name>A0ABV5G9V5_9MICC</name>
<protein>
    <submittedName>
        <fullName evidence="2">Uncharacterized protein</fullName>
    </submittedName>
</protein>
<dbReference type="EMBL" id="JBHMFI010000023">
    <property type="protein sequence ID" value="MFB9075666.1"/>
    <property type="molecule type" value="Genomic_DNA"/>
</dbReference>
<feature type="region of interest" description="Disordered" evidence="1">
    <location>
        <begin position="83"/>
        <end position="102"/>
    </location>
</feature>
<accession>A0ABV5G9V5</accession>
<reference evidence="2 3" key="1">
    <citation type="submission" date="2024-09" db="EMBL/GenBank/DDBJ databases">
        <authorList>
            <person name="Sun Q."/>
            <person name="Mori K."/>
        </authorList>
    </citation>
    <scope>NUCLEOTIDE SEQUENCE [LARGE SCALE GENOMIC DNA]</scope>
    <source>
        <strain evidence="2 3">CCM 7609</strain>
    </source>
</reference>
<evidence type="ECO:0000256" key="1">
    <source>
        <dbReference type="SAM" id="MobiDB-lite"/>
    </source>
</evidence>
<keyword evidence="3" id="KW-1185">Reference proteome</keyword>
<proteinExistence type="predicted"/>
<evidence type="ECO:0000313" key="3">
    <source>
        <dbReference type="Proteomes" id="UP001589575"/>
    </source>
</evidence>